<evidence type="ECO:0000256" key="1">
    <source>
        <dbReference type="SAM" id="MobiDB-lite"/>
    </source>
</evidence>
<evidence type="ECO:0000313" key="3">
    <source>
        <dbReference type="Proteomes" id="UP000558284"/>
    </source>
</evidence>
<protein>
    <submittedName>
        <fullName evidence="2">Uncharacterized protein</fullName>
    </submittedName>
</protein>
<dbReference type="EMBL" id="JACDTY010000027">
    <property type="protein sequence ID" value="MBA1144762.1"/>
    <property type="molecule type" value="Genomic_DNA"/>
</dbReference>
<dbReference type="Proteomes" id="UP000558284">
    <property type="component" value="Unassembled WGS sequence"/>
</dbReference>
<feature type="region of interest" description="Disordered" evidence="1">
    <location>
        <begin position="24"/>
        <end position="55"/>
    </location>
</feature>
<dbReference type="RefSeq" id="WP_181061694.1">
    <property type="nucleotide sequence ID" value="NZ_JACDTY010000027.1"/>
</dbReference>
<evidence type="ECO:0000313" key="2">
    <source>
        <dbReference type="EMBL" id="MBA1144762.1"/>
    </source>
</evidence>
<accession>A0A838BEL9</accession>
<sequence>MLDAERRAREAKTARLKAQRQFLEASAARLPPDPVSKEPQPPRRQKRVRKMIEVS</sequence>
<proteinExistence type="predicted"/>
<reference evidence="2 3" key="1">
    <citation type="submission" date="2020-07" db="EMBL/GenBank/DDBJ databases">
        <title>Definition of the novel symbiovar canariense within Mesorhizobium novociceri, a new species of genus Mesorhizobium nodulating Cicer canariense in the Caldera de Taburiente National Park (La Palma, Canary Islands).</title>
        <authorList>
            <person name="Leon-Barrios M."/>
            <person name="Perez-Yepez J."/>
            <person name="Flores-Felix J.D."/>
            <person name="Ramirez-Baena M.H."/>
            <person name="Pulido-Suarez L."/>
            <person name="Igual J.M."/>
            <person name="Velazquez E."/>
            <person name="Peix A."/>
        </authorList>
    </citation>
    <scope>NUCLEOTIDE SEQUENCE [LARGE SCALE GENOMIC DNA]</scope>
    <source>
        <strain evidence="2 3">CCANP35</strain>
    </source>
</reference>
<comment type="caution">
    <text evidence="2">The sequence shown here is derived from an EMBL/GenBank/DDBJ whole genome shotgun (WGS) entry which is preliminary data.</text>
</comment>
<organism evidence="2 3">
    <name type="scientific">Mesorhizobium neociceri</name>
    <dbReference type="NCBI Taxonomy" id="1307853"/>
    <lineage>
        <taxon>Bacteria</taxon>
        <taxon>Pseudomonadati</taxon>
        <taxon>Pseudomonadota</taxon>
        <taxon>Alphaproteobacteria</taxon>
        <taxon>Hyphomicrobiales</taxon>
        <taxon>Phyllobacteriaceae</taxon>
        <taxon>Mesorhizobium</taxon>
    </lineage>
</organism>
<gene>
    <name evidence="2" type="ORF">H0241_31690</name>
</gene>
<dbReference type="AlphaFoldDB" id="A0A838BEL9"/>
<keyword evidence="3" id="KW-1185">Reference proteome</keyword>
<name>A0A838BEL9_9HYPH</name>